<evidence type="ECO:0000259" key="1">
    <source>
        <dbReference type="PROSITE" id="PS51186"/>
    </source>
</evidence>
<dbReference type="InterPro" id="IPR016181">
    <property type="entry name" value="Acyl_CoA_acyltransferase"/>
</dbReference>
<keyword evidence="2" id="KW-0808">Transferase</keyword>
<organism evidence="2 3">
    <name type="scientific">Bacillus timonensis</name>
    <dbReference type="NCBI Taxonomy" id="1033734"/>
    <lineage>
        <taxon>Bacteria</taxon>
        <taxon>Bacillati</taxon>
        <taxon>Bacillota</taxon>
        <taxon>Bacilli</taxon>
        <taxon>Bacillales</taxon>
        <taxon>Bacillaceae</taxon>
        <taxon>Bacillus</taxon>
    </lineage>
</organism>
<proteinExistence type="predicted"/>
<feature type="domain" description="N-acetyltransferase" evidence="1">
    <location>
        <begin position="3"/>
        <end position="169"/>
    </location>
</feature>
<dbReference type="AlphaFoldDB" id="A0A4S3PNS5"/>
<dbReference type="PANTHER" id="PTHR43415">
    <property type="entry name" value="SPERMIDINE N(1)-ACETYLTRANSFERASE"/>
    <property type="match status" value="1"/>
</dbReference>
<dbReference type="EMBL" id="SLUB01000032">
    <property type="protein sequence ID" value="THE11237.1"/>
    <property type="molecule type" value="Genomic_DNA"/>
</dbReference>
<accession>A0A4S3PNS5</accession>
<keyword evidence="3" id="KW-1185">Reference proteome</keyword>
<dbReference type="PANTHER" id="PTHR43415:SF3">
    <property type="entry name" value="GNAT-FAMILY ACETYLTRANSFERASE"/>
    <property type="match status" value="1"/>
</dbReference>
<dbReference type="OrthoDB" id="9802340at2"/>
<dbReference type="Pfam" id="PF00583">
    <property type="entry name" value="Acetyltransf_1"/>
    <property type="match status" value="1"/>
</dbReference>
<gene>
    <name evidence="2" type="ORF">E1I69_15945</name>
</gene>
<dbReference type="InterPro" id="IPR000182">
    <property type="entry name" value="GNAT_dom"/>
</dbReference>
<dbReference type="Proteomes" id="UP000306477">
    <property type="component" value="Unassembled WGS sequence"/>
</dbReference>
<dbReference type="GO" id="GO:0016747">
    <property type="term" value="F:acyltransferase activity, transferring groups other than amino-acyl groups"/>
    <property type="evidence" value="ECO:0007669"/>
    <property type="project" value="InterPro"/>
</dbReference>
<dbReference type="PROSITE" id="PS51186">
    <property type="entry name" value="GNAT"/>
    <property type="match status" value="1"/>
</dbReference>
<protein>
    <submittedName>
        <fullName evidence="2">GNAT family N-acetyltransferase</fullName>
    </submittedName>
</protein>
<dbReference type="CDD" id="cd04301">
    <property type="entry name" value="NAT_SF"/>
    <property type="match status" value="1"/>
</dbReference>
<sequence>MEINIRPVRKGDASQLIEHTKIVLTESTYLLTTPEEFTTTVEEEEKWIEDHKKPGNLIIVAEIEGKIIGNLNFQTSKRKRLSHLGYFGISIQEAYCNHGIGTKLLEYLLEWAQKEPGLEKVCLEVFSHNKRAIHLYKKFGFIEEGRKVKFVKLSDSHYEDEIIMYKFVK</sequence>
<evidence type="ECO:0000313" key="2">
    <source>
        <dbReference type="EMBL" id="THE11237.1"/>
    </source>
</evidence>
<name>A0A4S3PNS5_9BACI</name>
<dbReference type="Gene3D" id="3.40.630.30">
    <property type="match status" value="1"/>
</dbReference>
<evidence type="ECO:0000313" key="3">
    <source>
        <dbReference type="Proteomes" id="UP000306477"/>
    </source>
</evidence>
<comment type="caution">
    <text evidence="2">The sequence shown here is derived from an EMBL/GenBank/DDBJ whole genome shotgun (WGS) entry which is preliminary data.</text>
</comment>
<dbReference type="RefSeq" id="WP_136380560.1">
    <property type="nucleotide sequence ID" value="NZ_SLUB01000032.1"/>
</dbReference>
<dbReference type="STRING" id="1033734.GCA_000285535_01305"/>
<dbReference type="SUPFAM" id="SSF55729">
    <property type="entry name" value="Acyl-CoA N-acyltransferases (Nat)"/>
    <property type="match status" value="1"/>
</dbReference>
<reference evidence="2 3" key="1">
    <citation type="journal article" date="2019" name="Indoor Air">
        <title>Impacts of indoor surface finishes on bacterial viability.</title>
        <authorList>
            <person name="Hu J."/>
            <person name="Maamar S.B."/>
            <person name="Glawe A.J."/>
            <person name="Gottel N."/>
            <person name="Gilbert J.A."/>
            <person name="Hartmann E.M."/>
        </authorList>
    </citation>
    <scope>NUCLEOTIDE SEQUENCE [LARGE SCALE GENOMIC DNA]</scope>
    <source>
        <strain evidence="2 3">AF060A6</strain>
    </source>
</reference>